<dbReference type="OrthoDB" id="3003917at2759"/>
<dbReference type="Proteomes" id="UP000015241">
    <property type="component" value="Unassembled WGS sequence"/>
</dbReference>
<evidence type="ECO:0000313" key="3">
    <source>
        <dbReference type="EMBL" id="EPT04757.1"/>
    </source>
</evidence>
<feature type="compositionally biased region" description="Low complexity" evidence="1">
    <location>
        <begin position="432"/>
        <end position="447"/>
    </location>
</feature>
<dbReference type="Gene3D" id="1.20.58.2130">
    <property type="match status" value="1"/>
</dbReference>
<feature type="domain" description="DNA replication regulator Sld3 C-terminal" evidence="2">
    <location>
        <begin position="79"/>
        <end position="423"/>
    </location>
</feature>
<accession>S8EI10</accession>
<dbReference type="PANTHER" id="PTHR28067:SF1">
    <property type="entry name" value="DNA REPLICATION REGULATOR SLD3"/>
    <property type="match status" value="1"/>
</dbReference>
<dbReference type="InterPro" id="IPR042511">
    <property type="entry name" value="Sld3"/>
</dbReference>
<dbReference type="PANTHER" id="PTHR28067">
    <property type="entry name" value="DNA REPLICATION REGULATOR SLD3"/>
    <property type="match status" value="1"/>
</dbReference>
<reference evidence="3 4" key="1">
    <citation type="journal article" date="2012" name="Science">
        <title>The Paleozoic origin of enzymatic lignin decomposition reconstructed from 31 fungal genomes.</title>
        <authorList>
            <person name="Floudas D."/>
            <person name="Binder M."/>
            <person name="Riley R."/>
            <person name="Barry K."/>
            <person name="Blanchette R.A."/>
            <person name="Henrissat B."/>
            <person name="Martinez A.T."/>
            <person name="Otillar R."/>
            <person name="Spatafora J.W."/>
            <person name="Yadav J.S."/>
            <person name="Aerts A."/>
            <person name="Benoit I."/>
            <person name="Boyd A."/>
            <person name="Carlson A."/>
            <person name="Copeland A."/>
            <person name="Coutinho P.M."/>
            <person name="de Vries R.P."/>
            <person name="Ferreira P."/>
            <person name="Findley K."/>
            <person name="Foster B."/>
            <person name="Gaskell J."/>
            <person name="Glotzer D."/>
            <person name="Gorecki P."/>
            <person name="Heitman J."/>
            <person name="Hesse C."/>
            <person name="Hori C."/>
            <person name="Igarashi K."/>
            <person name="Jurgens J.A."/>
            <person name="Kallen N."/>
            <person name="Kersten P."/>
            <person name="Kohler A."/>
            <person name="Kuees U."/>
            <person name="Kumar T.K.A."/>
            <person name="Kuo A."/>
            <person name="LaButti K."/>
            <person name="Larrondo L.F."/>
            <person name="Lindquist E."/>
            <person name="Ling A."/>
            <person name="Lombard V."/>
            <person name="Lucas S."/>
            <person name="Lundell T."/>
            <person name="Martin R."/>
            <person name="McLaughlin D.J."/>
            <person name="Morgenstern I."/>
            <person name="Morin E."/>
            <person name="Murat C."/>
            <person name="Nagy L.G."/>
            <person name="Nolan M."/>
            <person name="Ohm R.A."/>
            <person name="Patyshakuliyeva A."/>
            <person name="Rokas A."/>
            <person name="Ruiz-Duenas F.J."/>
            <person name="Sabat G."/>
            <person name="Salamov A."/>
            <person name="Samejima M."/>
            <person name="Schmutz J."/>
            <person name="Slot J.C."/>
            <person name="St John F."/>
            <person name="Stenlid J."/>
            <person name="Sun H."/>
            <person name="Sun S."/>
            <person name="Syed K."/>
            <person name="Tsang A."/>
            <person name="Wiebenga A."/>
            <person name="Young D."/>
            <person name="Pisabarro A."/>
            <person name="Eastwood D.C."/>
            <person name="Martin F."/>
            <person name="Cullen D."/>
            <person name="Grigoriev I.V."/>
            <person name="Hibbett D.S."/>
        </authorList>
    </citation>
    <scope>NUCLEOTIDE SEQUENCE</scope>
    <source>
        <strain evidence="4">FP-58527</strain>
    </source>
</reference>
<keyword evidence="4" id="KW-1185">Reference proteome</keyword>
<dbReference type="EMBL" id="KE504125">
    <property type="protein sequence ID" value="EPT04757.1"/>
    <property type="molecule type" value="Genomic_DNA"/>
</dbReference>
<dbReference type="GO" id="GO:0031261">
    <property type="term" value="C:DNA replication preinitiation complex"/>
    <property type="evidence" value="ECO:0007669"/>
    <property type="project" value="TreeGrafter"/>
</dbReference>
<dbReference type="STRING" id="743788.S8EI10"/>
<dbReference type="InterPro" id="IPR013948">
    <property type="entry name" value="DNA_replication_reg_Sld3_C"/>
</dbReference>
<dbReference type="AlphaFoldDB" id="S8EI10"/>
<feature type="region of interest" description="Disordered" evidence="1">
    <location>
        <begin position="400"/>
        <end position="539"/>
    </location>
</feature>
<name>S8EI10_FOMSC</name>
<feature type="compositionally biased region" description="Acidic residues" evidence="1">
    <location>
        <begin position="525"/>
        <end position="534"/>
    </location>
</feature>
<dbReference type="HOGENOM" id="CLU_032496_0_0_1"/>
<evidence type="ECO:0000259" key="2">
    <source>
        <dbReference type="Pfam" id="PF08639"/>
    </source>
</evidence>
<dbReference type="InParanoid" id="S8EI10"/>
<proteinExistence type="predicted"/>
<feature type="compositionally biased region" description="Basic residues" evidence="1">
    <location>
        <begin position="336"/>
        <end position="349"/>
    </location>
</feature>
<dbReference type="Pfam" id="PF08639">
    <property type="entry name" value="Sld3_STD"/>
    <property type="match status" value="1"/>
</dbReference>
<feature type="region of interest" description="Disordered" evidence="1">
    <location>
        <begin position="191"/>
        <end position="220"/>
    </location>
</feature>
<organism evidence="3 4">
    <name type="scientific">Fomitopsis schrenkii</name>
    <name type="common">Brown rot fungus</name>
    <dbReference type="NCBI Taxonomy" id="2126942"/>
    <lineage>
        <taxon>Eukaryota</taxon>
        <taxon>Fungi</taxon>
        <taxon>Dikarya</taxon>
        <taxon>Basidiomycota</taxon>
        <taxon>Agaricomycotina</taxon>
        <taxon>Agaricomycetes</taxon>
        <taxon>Polyporales</taxon>
        <taxon>Fomitopsis</taxon>
    </lineage>
</organism>
<feature type="region of interest" description="Disordered" evidence="1">
    <location>
        <begin position="299"/>
        <end position="381"/>
    </location>
</feature>
<feature type="compositionally biased region" description="Basic and acidic residues" evidence="1">
    <location>
        <begin position="478"/>
        <end position="490"/>
    </location>
</feature>
<protein>
    <recommendedName>
        <fullName evidence="2">DNA replication regulator Sld3 C-terminal domain-containing protein</fullName>
    </recommendedName>
</protein>
<sequence>MPLAYSLSTGCPIKWTSQQERALDKDNILQAEDEASEKTGAAAHAKQAYLRFLWLPESIMSLRLFVPTMLRVQWVSPSDKLSTHPLHDILRPLLLTPRTASQKYHERINQMLENDNDADGDEEHMMWLAFKNAKGDEELEAQTQDPNAEVSVYDAEEAWKDRWLARMEQREVQIQILLHFLLLSLPGAPSLPAEEPRPELPAHLSPSKKRRRPRKEATPPLPTLALEEYLELFMDKLSMWQLMATLDEQDAERKRAKGKQKAVDERDWMQMFCEHIVEPRFKSKLPELCRLLRSKVFPESPFTDDSDSPHSTPPASPRPAPKRLKTSAASQPKSTSRSRHSSSASRRRPPPAEDAHALQRARSRSLSMSLEQERARSQSVVVPQKKRAIVREVSMTTAFKGKAQAQARERESAAARAKEGERVREAQRAKDAGAGAEKARRAASAKGVTLVAATPVKPKDRGGRSQAQASGEGVVRLPKCELEREVQGRADDDDDWASSSSPDVLLLGSTAAPSQGGKSAVEAGVMEDDEEEDVLGWMGRNTHLALVDTPTKPKKVRR</sequence>
<dbReference type="eggNOG" id="ENOG502SBY0">
    <property type="taxonomic scope" value="Eukaryota"/>
</dbReference>
<evidence type="ECO:0000256" key="1">
    <source>
        <dbReference type="SAM" id="MobiDB-lite"/>
    </source>
</evidence>
<feature type="compositionally biased region" description="Basic and acidic residues" evidence="1">
    <location>
        <begin position="407"/>
        <end position="431"/>
    </location>
</feature>
<dbReference type="GO" id="GO:0006270">
    <property type="term" value="P:DNA replication initiation"/>
    <property type="evidence" value="ECO:0007669"/>
    <property type="project" value="InterPro"/>
</dbReference>
<gene>
    <name evidence="3" type="ORF">FOMPIDRAFT_1112514</name>
</gene>
<evidence type="ECO:0000313" key="4">
    <source>
        <dbReference type="Proteomes" id="UP000015241"/>
    </source>
</evidence>